<sequence>MTARPRVESAIPLVSPSQIKTYRRCARRWGWQYITKIRTPSSPAAELGTDVDDNQLQPYLRDGRPFDFTRISGEIANSLLEFLPRPATEGTPLEVQKHFILPSPAAKGEFGFQGYKDLVLPDSKWSPGLAGGAPYVGDFKTTSDFKWALTEETILEDEQAMVYAADAIFQTRSPIIDLDWMYARTRGARKSKRVHVRVTAEHVVGQFQQIEATAIEMFDARKNITDPLALPPSPEACADFGGCPFRDRCNLSPSEHVAGLEALAAKSDPLIQLKKKADVQSMSSTSSLLANLKAKKAGLAAAAAPAPAPTPAAQPSLEEHVAANPRASFLTQPMPPAGTLGINPPESRLPPPPPEALPEPPPVGEAATAPKKRITAKARAAQKAAETEPAAPAAATDPRQLSLPLDPPDAYDAGRTIVNVRDLADAIVDNLIARLKAVG</sequence>
<feature type="compositionally biased region" description="Pro residues" evidence="1">
    <location>
        <begin position="347"/>
        <end position="363"/>
    </location>
</feature>
<dbReference type="Pfam" id="PF12705">
    <property type="entry name" value="PDDEXK_1"/>
    <property type="match status" value="1"/>
</dbReference>
<organism evidence="3 4">
    <name type="scientific">Labilithrix luteola</name>
    <dbReference type="NCBI Taxonomy" id="1391654"/>
    <lineage>
        <taxon>Bacteria</taxon>
        <taxon>Pseudomonadati</taxon>
        <taxon>Myxococcota</taxon>
        <taxon>Polyangia</taxon>
        <taxon>Polyangiales</taxon>
        <taxon>Labilitrichaceae</taxon>
        <taxon>Labilithrix</taxon>
    </lineage>
</organism>
<accession>A0A0K1PIP7</accession>
<dbReference type="Proteomes" id="UP000064967">
    <property type="component" value="Chromosome"/>
</dbReference>
<evidence type="ECO:0000256" key="1">
    <source>
        <dbReference type="SAM" id="MobiDB-lite"/>
    </source>
</evidence>
<evidence type="ECO:0000259" key="2">
    <source>
        <dbReference type="Pfam" id="PF12705"/>
    </source>
</evidence>
<keyword evidence="4" id="KW-1185">Reference proteome</keyword>
<feature type="domain" description="PD-(D/E)XK endonuclease-like" evidence="2">
    <location>
        <begin position="14"/>
        <end position="250"/>
    </location>
</feature>
<protein>
    <submittedName>
        <fullName evidence="3">AT hook motif domain protein</fullName>
    </submittedName>
</protein>
<reference evidence="3 4" key="1">
    <citation type="submission" date="2015-08" db="EMBL/GenBank/DDBJ databases">
        <authorList>
            <person name="Babu N.S."/>
            <person name="Beckwith C.J."/>
            <person name="Beseler K.G."/>
            <person name="Brison A."/>
            <person name="Carone J.V."/>
            <person name="Caskin T.P."/>
            <person name="Diamond M."/>
            <person name="Durham M.E."/>
            <person name="Foxe J.M."/>
            <person name="Go M."/>
            <person name="Henderson B.A."/>
            <person name="Jones I.B."/>
            <person name="McGettigan J.A."/>
            <person name="Micheletti S.J."/>
            <person name="Nasrallah M.E."/>
            <person name="Ortiz D."/>
            <person name="Piller C.R."/>
            <person name="Privatt S.R."/>
            <person name="Schneider S.L."/>
            <person name="Sharp S."/>
            <person name="Smith T.C."/>
            <person name="Stanton J.D."/>
            <person name="Ullery H.E."/>
            <person name="Wilson R.J."/>
            <person name="Serrano M.G."/>
            <person name="Buck G."/>
            <person name="Lee V."/>
            <person name="Wang Y."/>
            <person name="Carvalho R."/>
            <person name="Voegtly L."/>
            <person name="Shi R."/>
            <person name="Duckworth R."/>
            <person name="Johnson A."/>
            <person name="Loviza R."/>
            <person name="Walstead R."/>
            <person name="Shah Z."/>
            <person name="Kiflezghi M."/>
            <person name="Wade K."/>
            <person name="Ball S.L."/>
            <person name="Bradley K.W."/>
            <person name="Asai D.J."/>
            <person name="Bowman C.A."/>
            <person name="Russell D.A."/>
            <person name="Pope W.H."/>
            <person name="Jacobs-Sera D."/>
            <person name="Hendrix R.W."/>
            <person name="Hatfull G.F."/>
        </authorList>
    </citation>
    <scope>NUCLEOTIDE SEQUENCE [LARGE SCALE GENOMIC DNA]</scope>
    <source>
        <strain evidence="3 4">DSM 27648</strain>
    </source>
</reference>
<feature type="region of interest" description="Disordered" evidence="1">
    <location>
        <begin position="329"/>
        <end position="408"/>
    </location>
</feature>
<dbReference type="AlphaFoldDB" id="A0A0K1PIP7"/>
<gene>
    <name evidence="3" type="ORF">AKJ09_00059</name>
</gene>
<evidence type="ECO:0000313" key="4">
    <source>
        <dbReference type="Proteomes" id="UP000064967"/>
    </source>
</evidence>
<name>A0A0K1PIP7_9BACT</name>
<proteinExistence type="predicted"/>
<feature type="compositionally biased region" description="Low complexity" evidence="1">
    <location>
        <begin position="377"/>
        <end position="398"/>
    </location>
</feature>
<dbReference type="STRING" id="1391654.AKJ09_00059"/>
<dbReference type="InterPro" id="IPR038726">
    <property type="entry name" value="PDDEXK_AddAB-type"/>
</dbReference>
<dbReference type="EMBL" id="CP012333">
    <property type="protein sequence ID" value="AKU93395.1"/>
    <property type="molecule type" value="Genomic_DNA"/>
</dbReference>
<evidence type="ECO:0000313" key="3">
    <source>
        <dbReference type="EMBL" id="AKU93395.1"/>
    </source>
</evidence>
<dbReference type="RefSeq" id="WP_169927134.1">
    <property type="nucleotide sequence ID" value="NZ_CP012333.1"/>
</dbReference>
<dbReference type="KEGG" id="llu:AKJ09_00059"/>